<reference evidence="1" key="1">
    <citation type="submission" date="2014-05" db="EMBL/GenBank/DDBJ databases">
        <authorList>
            <person name="Chronopoulou M."/>
        </authorList>
    </citation>
    <scope>NUCLEOTIDE SEQUENCE</scope>
    <source>
        <tissue evidence="1">Whole organism</tissue>
    </source>
</reference>
<protein>
    <submittedName>
        <fullName evidence="1">Uncharacterized protein</fullName>
    </submittedName>
</protein>
<sequence length="90" mass="10090">MKEKSKDPILRAVFKCIFSVFQSSPSHPTCGLSGPESSCTGFFVFQVQVLMLRIHGKIINAVSSMARYPFSQVLPSFLTVLVYFWTPLTL</sequence>
<dbReference type="EMBL" id="HACA01015865">
    <property type="protein sequence ID" value="CDW33226.1"/>
    <property type="molecule type" value="Transcribed_RNA"/>
</dbReference>
<name>A0A0K2U683_LEPSM</name>
<evidence type="ECO:0000313" key="1">
    <source>
        <dbReference type="EMBL" id="CDW33226.1"/>
    </source>
</evidence>
<dbReference type="AlphaFoldDB" id="A0A0K2U683"/>
<accession>A0A0K2U683</accession>
<organism evidence="1">
    <name type="scientific">Lepeophtheirus salmonis</name>
    <name type="common">Salmon louse</name>
    <name type="synonym">Caligus salmonis</name>
    <dbReference type="NCBI Taxonomy" id="72036"/>
    <lineage>
        <taxon>Eukaryota</taxon>
        <taxon>Metazoa</taxon>
        <taxon>Ecdysozoa</taxon>
        <taxon>Arthropoda</taxon>
        <taxon>Crustacea</taxon>
        <taxon>Multicrustacea</taxon>
        <taxon>Hexanauplia</taxon>
        <taxon>Copepoda</taxon>
        <taxon>Siphonostomatoida</taxon>
        <taxon>Caligidae</taxon>
        <taxon>Lepeophtheirus</taxon>
    </lineage>
</organism>
<proteinExistence type="predicted"/>